<evidence type="ECO:0000313" key="1">
    <source>
        <dbReference type="EMBL" id="QCZ92457.1"/>
    </source>
</evidence>
<dbReference type="Proteomes" id="UP000304912">
    <property type="component" value="Chromosome"/>
</dbReference>
<name>A0A5B7Y9K1_9ALTE</name>
<proteinExistence type="predicted"/>
<evidence type="ECO:0000313" key="2">
    <source>
        <dbReference type="Proteomes" id="UP000304912"/>
    </source>
</evidence>
<accession>A0A5B7Y9K1</accession>
<keyword evidence="2" id="KW-1185">Reference proteome</keyword>
<gene>
    <name evidence="1" type="ORF">FBQ74_02755</name>
</gene>
<dbReference type="KEGG" id="salk:FBQ74_02755"/>
<sequence length="66" mass="7441">MQKSSVFRYMNALTFGLRFASYTSTAGNADNRLFKKDIFIVEPASDSGFSEIRALLPHPGREVRVE</sequence>
<organism evidence="1 2">
    <name type="scientific">Salinimonas iocasae</name>
    <dbReference type="NCBI Taxonomy" id="2572577"/>
    <lineage>
        <taxon>Bacteria</taxon>
        <taxon>Pseudomonadati</taxon>
        <taxon>Pseudomonadota</taxon>
        <taxon>Gammaproteobacteria</taxon>
        <taxon>Alteromonadales</taxon>
        <taxon>Alteromonadaceae</taxon>
        <taxon>Alteromonas/Salinimonas group</taxon>
        <taxon>Salinimonas</taxon>
    </lineage>
</organism>
<dbReference type="RefSeq" id="WP_139755211.1">
    <property type="nucleotide sequence ID" value="NZ_CP039852.1"/>
</dbReference>
<reference evidence="1 2" key="1">
    <citation type="submission" date="2019-04" db="EMBL/GenBank/DDBJ databases">
        <title>Salinimonas iocasae sp. nov., a halophilic bacterium isolated from the outer tube casing of tubeworms in Okinawa Trough.</title>
        <authorList>
            <person name="Zhang H."/>
            <person name="Wang H."/>
            <person name="Li C."/>
        </authorList>
    </citation>
    <scope>NUCLEOTIDE SEQUENCE [LARGE SCALE GENOMIC DNA]</scope>
    <source>
        <strain evidence="1 2">KX18D6</strain>
    </source>
</reference>
<dbReference type="EMBL" id="CP039852">
    <property type="protein sequence ID" value="QCZ92457.1"/>
    <property type="molecule type" value="Genomic_DNA"/>
</dbReference>
<protein>
    <submittedName>
        <fullName evidence="1">Uncharacterized protein</fullName>
    </submittedName>
</protein>
<dbReference type="AlphaFoldDB" id="A0A5B7Y9K1"/>